<dbReference type="OrthoDB" id="9068259at2759"/>
<comment type="caution">
    <text evidence="1">The sequence shown here is derived from an EMBL/GenBank/DDBJ whole genome shotgun (WGS) entry which is preliminary data.</text>
</comment>
<evidence type="ECO:0000313" key="2">
    <source>
        <dbReference type="Proteomes" id="UP000796761"/>
    </source>
</evidence>
<dbReference type="AlphaFoldDB" id="A0A8K1LM49"/>
<organism evidence="1 2">
    <name type="scientific">Zosterops borbonicus</name>
    <dbReference type="NCBI Taxonomy" id="364589"/>
    <lineage>
        <taxon>Eukaryota</taxon>
        <taxon>Metazoa</taxon>
        <taxon>Chordata</taxon>
        <taxon>Craniata</taxon>
        <taxon>Vertebrata</taxon>
        <taxon>Euteleostomi</taxon>
        <taxon>Archelosauria</taxon>
        <taxon>Archosauria</taxon>
        <taxon>Dinosauria</taxon>
        <taxon>Saurischia</taxon>
        <taxon>Theropoda</taxon>
        <taxon>Coelurosauria</taxon>
        <taxon>Aves</taxon>
        <taxon>Neognathae</taxon>
        <taxon>Neoaves</taxon>
        <taxon>Telluraves</taxon>
        <taxon>Australaves</taxon>
        <taxon>Passeriformes</taxon>
        <taxon>Sylvioidea</taxon>
        <taxon>Zosteropidae</taxon>
        <taxon>Zosterops</taxon>
    </lineage>
</organism>
<dbReference type="EMBL" id="SWJQ01000190">
    <property type="protein sequence ID" value="TRZ19310.1"/>
    <property type="molecule type" value="Genomic_DNA"/>
</dbReference>
<protein>
    <submittedName>
        <fullName evidence="1">Uncharacterized protein</fullName>
    </submittedName>
</protein>
<reference evidence="1" key="1">
    <citation type="submission" date="2019-04" db="EMBL/GenBank/DDBJ databases">
        <title>Genome assembly of Zosterops borbonicus 15179.</title>
        <authorList>
            <person name="Leroy T."/>
            <person name="Anselmetti Y."/>
            <person name="Tilak M.-K."/>
            <person name="Nabholz B."/>
        </authorList>
    </citation>
    <scope>NUCLEOTIDE SEQUENCE</scope>
    <source>
        <strain evidence="1">HGM_15179</strain>
        <tissue evidence="1">Muscle</tissue>
    </source>
</reference>
<name>A0A8K1LM49_9PASS</name>
<dbReference type="Proteomes" id="UP000796761">
    <property type="component" value="Unassembled WGS sequence"/>
</dbReference>
<gene>
    <name evidence="1" type="ORF">HGM15179_007788</name>
</gene>
<proteinExistence type="predicted"/>
<accession>A0A8K1LM49</accession>
<evidence type="ECO:0000313" key="1">
    <source>
        <dbReference type="EMBL" id="TRZ19310.1"/>
    </source>
</evidence>
<keyword evidence="2" id="KW-1185">Reference proteome</keyword>
<sequence length="134" mass="14646">MAPLLSSQERREVGMAPLLSLQERREVGMAPLLSPQERREVGMAPLLSLQERSVVAVAPPFPSGAPCGGNGPFPPLRSGVRREWAPVRYDNRDQLPKEPACSGFGNVRIVTVKEEQKVPGDYTLTRTDDALAIL</sequence>